<dbReference type="RefSeq" id="WP_156642421.1">
    <property type="nucleotide sequence ID" value="NZ_WOXT01000003.1"/>
</dbReference>
<dbReference type="PANTHER" id="PTHR42852">
    <property type="entry name" value="THIOL:DISULFIDE INTERCHANGE PROTEIN DSBE"/>
    <property type="match status" value="1"/>
</dbReference>
<evidence type="ECO:0000256" key="1">
    <source>
        <dbReference type="SAM" id="SignalP"/>
    </source>
</evidence>
<evidence type="ECO:0000313" key="4">
    <source>
        <dbReference type="Proteomes" id="UP000479692"/>
    </source>
</evidence>
<gene>
    <name evidence="3" type="ORF">GN331_12035</name>
</gene>
<dbReference type="SUPFAM" id="SSF52833">
    <property type="entry name" value="Thioredoxin-like"/>
    <property type="match status" value="1"/>
</dbReference>
<dbReference type="Pfam" id="PF17991">
    <property type="entry name" value="Thioredoxin_10"/>
    <property type="match status" value="1"/>
</dbReference>
<feature type="signal peptide" evidence="1">
    <location>
        <begin position="1"/>
        <end position="18"/>
    </location>
</feature>
<dbReference type="InterPro" id="IPR050553">
    <property type="entry name" value="Thioredoxin_ResA/DsbE_sf"/>
</dbReference>
<keyword evidence="1" id="KW-0732">Signal</keyword>
<dbReference type="Gene3D" id="2.60.120.260">
    <property type="entry name" value="Galactose-binding domain-like"/>
    <property type="match status" value="1"/>
</dbReference>
<feature type="chain" id="PRO_5028958080" evidence="1">
    <location>
        <begin position="19"/>
        <end position="361"/>
    </location>
</feature>
<comment type="caution">
    <text evidence="3">The sequence shown here is derived from an EMBL/GenBank/DDBJ whole genome shotgun (WGS) entry which is preliminary data.</text>
</comment>
<dbReference type="InterPro" id="IPR000866">
    <property type="entry name" value="AhpC/TSA"/>
</dbReference>
<dbReference type="PANTHER" id="PTHR42852:SF13">
    <property type="entry name" value="PROTEIN DIPZ"/>
    <property type="match status" value="1"/>
</dbReference>
<dbReference type="EMBL" id="WOXT01000003">
    <property type="protein sequence ID" value="MUV14933.1"/>
    <property type="molecule type" value="Genomic_DNA"/>
</dbReference>
<feature type="domain" description="Thioredoxin" evidence="2">
    <location>
        <begin position="35"/>
        <end position="185"/>
    </location>
</feature>
<name>A0A7C9HTT5_9GAMM</name>
<evidence type="ECO:0000259" key="2">
    <source>
        <dbReference type="PROSITE" id="PS51352"/>
    </source>
</evidence>
<dbReference type="InterPro" id="IPR036249">
    <property type="entry name" value="Thioredoxin-like_sf"/>
</dbReference>
<dbReference type="Pfam" id="PF00578">
    <property type="entry name" value="AhpC-TSA"/>
    <property type="match status" value="1"/>
</dbReference>
<dbReference type="InterPro" id="IPR041017">
    <property type="entry name" value="Thioredoxin_10"/>
</dbReference>
<dbReference type="Proteomes" id="UP000479692">
    <property type="component" value="Unassembled WGS sequence"/>
</dbReference>
<reference evidence="3 4" key="1">
    <citation type="submission" date="2019-12" db="EMBL/GenBank/DDBJ databases">
        <authorList>
            <person name="Xu J."/>
        </authorList>
    </citation>
    <scope>NUCLEOTIDE SEQUENCE [LARGE SCALE GENOMIC DNA]</scope>
    <source>
        <strain evidence="3 4">HX-5-24</strain>
    </source>
</reference>
<organism evidence="3 4">
    <name type="scientific">Noviluteimonas gilva</name>
    <dbReference type="NCBI Taxonomy" id="2682097"/>
    <lineage>
        <taxon>Bacteria</taxon>
        <taxon>Pseudomonadati</taxon>
        <taxon>Pseudomonadota</taxon>
        <taxon>Gammaproteobacteria</taxon>
        <taxon>Lysobacterales</taxon>
        <taxon>Lysobacteraceae</taxon>
        <taxon>Noviluteimonas</taxon>
    </lineage>
</organism>
<protein>
    <submittedName>
        <fullName evidence="3">Redoxin domain-containing protein</fullName>
    </submittedName>
</protein>
<keyword evidence="4" id="KW-1185">Reference proteome</keyword>
<accession>A0A7C9HTT5</accession>
<dbReference type="Gene3D" id="3.40.30.10">
    <property type="entry name" value="Glutaredoxin"/>
    <property type="match status" value="1"/>
</dbReference>
<evidence type="ECO:0000313" key="3">
    <source>
        <dbReference type="EMBL" id="MUV14933.1"/>
    </source>
</evidence>
<proteinExistence type="predicted"/>
<dbReference type="AlphaFoldDB" id="A0A7C9HTT5"/>
<dbReference type="PROSITE" id="PS51352">
    <property type="entry name" value="THIOREDOXIN_2"/>
    <property type="match status" value="1"/>
</dbReference>
<dbReference type="InterPro" id="IPR013766">
    <property type="entry name" value="Thioredoxin_domain"/>
</dbReference>
<sequence>MKSFRALLASLLAGVAVALTGAYCDGSGRTQDAASPALPSVFERKMPPLDGATGWINSPPLTVGALRGKVVLVDFWTYTCINWMRTAPWLRTWADKYKDAGLVVIGVHSPEFAFEQDPARVKHFTAAMDLRYPVAIDSRHAIWQAFDNQYWPALYIVDAQGRIRHTQFGETDYDKAEAVFRQLLKDNGAQDLPPITPSIGQGQEAAADWTNLKTPETYAGAARTERFASPGGVVGLKRNVYTAPERLHENQWALIGDWTMEREAARSNAGNARVQFRFHARDVHAVMGSAMEGEGPVRIRVTIDGKPPGAAHGTDIDADGAGIVSEFRMYQLIRQSPPIEDRTVEILFFDRGVELFAFTFG</sequence>